<keyword evidence="6" id="KW-0407">Ion channel</keyword>
<feature type="compositionally biased region" description="Basic and acidic residues" evidence="7">
    <location>
        <begin position="346"/>
        <end position="356"/>
    </location>
</feature>
<keyword evidence="9" id="KW-1185">Reference proteome</keyword>
<keyword evidence="3 6" id="KW-1133">Transmembrane helix</keyword>
<keyword evidence="6" id="KW-0868">Chloride</keyword>
<keyword evidence="2 6" id="KW-0812">Transmembrane</keyword>
<feature type="transmembrane region" description="Helical" evidence="6">
    <location>
        <begin position="175"/>
        <end position="197"/>
    </location>
</feature>
<dbReference type="PANTHER" id="PTHR10736">
    <property type="entry name" value="BESTROPHIN"/>
    <property type="match status" value="1"/>
</dbReference>
<reference evidence="8 9" key="2">
    <citation type="journal article" date="2019" name="G3 (Bethesda)">
        <title>Hybrid Assembly of the Genome of the Entomopathogenic Nematode Steinernema carpocapsae Identifies the X-Chromosome.</title>
        <authorList>
            <person name="Serra L."/>
            <person name="Macchietto M."/>
            <person name="Macias-Munoz A."/>
            <person name="McGill C.J."/>
            <person name="Rodriguez I.M."/>
            <person name="Rodriguez B."/>
            <person name="Murad R."/>
            <person name="Mortazavi A."/>
        </authorList>
    </citation>
    <scope>NUCLEOTIDE SEQUENCE [LARGE SCALE GENOMIC DNA]</scope>
    <source>
        <strain evidence="8 9">ALL</strain>
    </source>
</reference>
<dbReference type="InterPro" id="IPR000615">
    <property type="entry name" value="Bestrophin"/>
</dbReference>
<dbReference type="InterPro" id="IPR021134">
    <property type="entry name" value="Bestrophin-like"/>
</dbReference>
<protein>
    <recommendedName>
        <fullName evidence="6">Bestrophin homolog</fullName>
    </recommendedName>
</protein>
<keyword evidence="6" id="KW-1003">Cell membrane</keyword>
<sequence length="399" mass="45442">MNMASNLGFIDLTAMHVCSYISGDDERGIMLRRNILRYVLFFQALAYRSISNVIFNRFPTLESFIAAGYITADELKKFNEIKEKRSPVNQLWVPLHWAFGLVSTARNENRITDHGMQDVFKRFVDFRGNVGTLLGFDCIPIPLLYTQVVCLTVRLYFIICLMGRQNLEQAIDNNYIDHFQIYVPVMTIFQFVFYMGWMKVAEALLNPLGDDDDDFEVNFLLDRNFQVAMAMSGQTDPPELVHDAFWESDIAVPMYSMATINTVVNPMIGSALLAEQEGRKMSGEVIMVPRDDTTVIDESRRSSAASLHFTVMDAMKRRFSRASQQDDEESVLRKRRSSFAAAVMAQKDKVKPRTTSESETQADFGSRHNDTSVRIVPDLQPVLETEEENGPQRLPDSSA</sequence>
<name>A0A4U5MUM4_STECR</name>
<dbReference type="Pfam" id="PF01062">
    <property type="entry name" value="Bestrophin"/>
    <property type="match status" value="1"/>
</dbReference>
<keyword evidence="6" id="KW-0406">Ion transport</keyword>
<dbReference type="Proteomes" id="UP000298663">
    <property type="component" value="Unassembled WGS sequence"/>
</dbReference>
<comment type="function">
    <text evidence="6">Forms chloride channels.</text>
</comment>
<reference evidence="8 9" key="1">
    <citation type="journal article" date="2015" name="Genome Biol.">
        <title>Comparative genomics of Steinernema reveals deeply conserved gene regulatory networks.</title>
        <authorList>
            <person name="Dillman A.R."/>
            <person name="Macchietto M."/>
            <person name="Porter C.F."/>
            <person name="Rogers A."/>
            <person name="Williams B."/>
            <person name="Antoshechkin I."/>
            <person name="Lee M.M."/>
            <person name="Goodwin Z."/>
            <person name="Lu X."/>
            <person name="Lewis E.E."/>
            <person name="Goodrich-Blair H."/>
            <person name="Stock S.P."/>
            <person name="Adams B.J."/>
            <person name="Sternberg P.W."/>
            <person name="Mortazavi A."/>
        </authorList>
    </citation>
    <scope>NUCLEOTIDE SEQUENCE [LARGE SCALE GENOMIC DNA]</scope>
    <source>
        <strain evidence="8 9">ALL</strain>
    </source>
</reference>
<evidence type="ECO:0000256" key="5">
    <source>
        <dbReference type="ARBA" id="ARBA00034769"/>
    </source>
</evidence>
<evidence type="ECO:0000256" key="4">
    <source>
        <dbReference type="ARBA" id="ARBA00023136"/>
    </source>
</evidence>
<dbReference type="PANTHER" id="PTHR10736:SF0">
    <property type="entry name" value="BESTROPHIN HOMOLOG"/>
    <property type="match status" value="1"/>
</dbReference>
<dbReference type="STRING" id="34508.A0A4U5MUM4"/>
<evidence type="ECO:0000256" key="1">
    <source>
        <dbReference type="ARBA" id="ARBA00004370"/>
    </source>
</evidence>
<dbReference type="GO" id="GO:0005254">
    <property type="term" value="F:chloride channel activity"/>
    <property type="evidence" value="ECO:0007669"/>
    <property type="project" value="UniProtKB-KW"/>
</dbReference>
<gene>
    <name evidence="8" type="ORF">L596_020550</name>
</gene>
<keyword evidence="4 6" id="KW-0472">Membrane</keyword>
<comment type="similarity">
    <text evidence="5 6">Belongs to the anion channel-forming bestrophin (TC 1.A.46) family. Calcium-sensitive chloride channel subfamily.</text>
</comment>
<evidence type="ECO:0000313" key="9">
    <source>
        <dbReference type="Proteomes" id="UP000298663"/>
    </source>
</evidence>
<evidence type="ECO:0000256" key="6">
    <source>
        <dbReference type="RuleBase" id="RU363126"/>
    </source>
</evidence>
<dbReference type="OrthoDB" id="201595at2759"/>
<feature type="region of interest" description="Disordered" evidence="7">
    <location>
        <begin position="343"/>
        <end position="399"/>
    </location>
</feature>
<feature type="transmembrane region" description="Helical" evidence="6">
    <location>
        <begin position="143"/>
        <end position="163"/>
    </location>
</feature>
<evidence type="ECO:0000256" key="3">
    <source>
        <dbReference type="ARBA" id="ARBA00022989"/>
    </source>
</evidence>
<dbReference type="EMBL" id="AZBU02000006">
    <property type="protein sequence ID" value="TKR73213.1"/>
    <property type="molecule type" value="Genomic_DNA"/>
</dbReference>
<proteinExistence type="inferred from homology"/>
<evidence type="ECO:0000256" key="2">
    <source>
        <dbReference type="ARBA" id="ARBA00022692"/>
    </source>
</evidence>
<comment type="caution">
    <text evidence="8">The sequence shown here is derived from an EMBL/GenBank/DDBJ whole genome shotgun (WGS) entry which is preliminary data.</text>
</comment>
<dbReference type="AlphaFoldDB" id="A0A4U5MUM4"/>
<evidence type="ECO:0000313" key="8">
    <source>
        <dbReference type="EMBL" id="TKR73213.1"/>
    </source>
</evidence>
<keyword evidence="6" id="KW-0869">Chloride channel</keyword>
<accession>A0A4U5MUM4</accession>
<evidence type="ECO:0000256" key="7">
    <source>
        <dbReference type="SAM" id="MobiDB-lite"/>
    </source>
</evidence>
<dbReference type="GO" id="GO:0005886">
    <property type="term" value="C:plasma membrane"/>
    <property type="evidence" value="ECO:0007669"/>
    <property type="project" value="UniProtKB-SubCell"/>
</dbReference>
<comment type="subcellular location">
    <subcellularLocation>
        <location evidence="6">Cell membrane</location>
        <topology evidence="6">Multi-pass membrane protein</topology>
    </subcellularLocation>
    <subcellularLocation>
        <location evidence="1">Membrane</location>
    </subcellularLocation>
</comment>
<organism evidence="8 9">
    <name type="scientific">Steinernema carpocapsae</name>
    <name type="common">Entomopathogenic nematode</name>
    <dbReference type="NCBI Taxonomy" id="34508"/>
    <lineage>
        <taxon>Eukaryota</taxon>
        <taxon>Metazoa</taxon>
        <taxon>Ecdysozoa</taxon>
        <taxon>Nematoda</taxon>
        <taxon>Chromadorea</taxon>
        <taxon>Rhabditida</taxon>
        <taxon>Tylenchina</taxon>
        <taxon>Panagrolaimomorpha</taxon>
        <taxon>Strongyloidoidea</taxon>
        <taxon>Steinernematidae</taxon>
        <taxon>Steinernema</taxon>
    </lineage>
</organism>
<keyword evidence="6" id="KW-0813">Transport</keyword>
<dbReference type="GO" id="GO:0034707">
    <property type="term" value="C:chloride channel complex"/>
    <property type="evidence" value="ECO:0007669"/>
    <property type="project" value="UniProtKB-KW"/>
</dbReference>